<dbReference type="FunFam" id="1.10.510.10:FF:000292">
    <property type="entry name" value="Serine/threonine-protein kinase 36"/>
    <property type="match status" value="1"/>
</dbReference>
<dbReference type="PANTHER" id="PTHR22983">
    <property type="entry name" value="PROTEIN KINASE RELATED"/>
    <property type="match status" value="1"/>
</dbReference>
<keyword evidence="7 17" id="KW-0418">Kinase</keyword>
<feature type="domain" description="Protein kinase" evidence="15">
    <location>
        <begin position="4"/>
        <end position="254"/>
    </location>
</feature>
<dbReference type="RefSeq" id="XP_033800673.1">
    <property type="nucleotide sequence ID" value="XM_033944782.1"/>
</dbReference>
<sequence>MENYHVLEVIGEGSFGRVYKGRRKYSGQIVALKFIPKVGRPEKELKNLQREIEIMGGLKHPNIVQMLGSFETDKEVVVVTEHAEGELFQILEDDGSLPEAQVQEIACHLVSALYYLHSHRILHRDMKPQNILLGKGGIVKLCDFGFARAMSINTLVLTSIKGTPLYMSPELVEEKPYDHTADLWSMGCILYELFVGTPPFYTNSIFQLVSLIIKDPVKWPKTMSPTFKNFLQGLLTKDPRQRLSWPDLLFHPFIAGRVTIIDDTVEHGIENPFTAQLPPEQQQLKETQTHSLAPKSGQSKILSKARQRMAQEAKKKMMAEKALKTDVPSEEGAGNGKQSAVKIMRQPRLQSKQTTEEIPPTDSKLKTSAVRYTAADEPEIEKGDENVWEMNLSPPTPREHRITQDYDQEFPEVEIGGRITVSRQPKERHSIDSVDLDNEEVDSDDEWKQLIRATEPSNMQLTAPLTLLRDPSFLKRIYSRLHSSSLQVLDGMLEGASRLRLALHVVANMLSTRCDSNLLYNFCQEVKIPHMLLHLIGQILDSTKIIEQPWCITLLIDLITTLTAFFLSDFHQEKGCQGNSLQDFQQAANLFLGMLGKLLSQPKDNEGRLQEQSIMCLVILCEAVDTSSYSVFCHYYSSLLSVHHPVLDTILLGASYLQPVLTTSKEIAENPVLGKELRERMAGFFVAALASVSMFLPGLQDRQQLKEKVAQYVAERLMADNACQAQTFFLALQHPKLALNTLKVLYSCCHVHLELCGLLERDPQVISSMVLLLQGKVQMSESARIQAAEGSLHLFSLIILQLQTIPAQLELAVSTVMSLFTNLTVNIVSAAGLLLVQMLQQGIQVDLNLEEVMAATRTGMTAPIELKFSPPMAMGLYDGILLLLLQQLDQRDAVVVREFASSDLWKILWLRLAVVLGISSERPVMEGETPRFGQPSPEPNWSLISPKGVETFLSLALFTFTHEPYHCLSCLSHCNSIIMATLNKLISLDFLEQLRQVCSQRNEKSMHDRVHVVVLQVCQLLCFPFAIDLEPGMFFNILDALRDSEIPIHLLQACCHYFPLALAGVPMSLLCHLVLSDGAFIDQFVKAAATIETSSGFLSIILVSDHVQLISDLLSLLTHIARVSPTHLNFLQRILQGPDSTYQPLHHLLHSPGRAKACGLMGNLLRYGKEFNKDLQRQSRLLQRLLECLSDQDARVRRSACFAVGNAAFQDSSLAQCLAEAVPHIVSLLSDPQPGTRRNAASALGNLGLHSNSLQELLVQNKAPHLLLEAACCDPQPTVQEATLIALRVLGQQPRIYQVLLSLKASEKLVSLSISTPRNLYSSPRPPSSHHCKKLIYLLSPAHSV</sequence>
<dbReference type="Gene3D" id="1.25.10.10">
    <property type="entry name" value="Leucine-rich Repeat Variant"/>
    <property type="match status" value="1"/>
</dbReference>
<dbReference type="RefSeq" id="XP_033800672.1">
    <property type="nucleotide sequence ID" value="XM_033944781.1"/>
</dbReference>
<keyword evidence="6 13" id="KW-0547">Nucleotide-binding</keyword>
<keyword evidence="16" id="KW-1185">Reference proteome</keyword>
<dbReference type="PROSITE" id="PS50011">
    <property type="entry name" value="PROTEIN_KINASE_DOM"/>
    <property type="match status" value="1"/>
</dbReference>
<evidence type="ECO:0000256" key="3">
    <source>
        <dbReference type="ARBA" id="ARBA00022490"/>
    </source>
</evidence>
<evidence type="ECO:0000256" key="14">
    <source>
        <dbReference type="SAM" id="MobiDB-lite"/>
    </source>
</evidence>
<keyword evidence="5" id="KW-0808">Transferase</keyword>
<dbReference type="RefSeq" id="XP_033800671.1">
    <property type="nucleotide sequence ID" value="XM_033944780.1"/>
</dbReference>
<dbReference type="PROSITE" id="PS00108">
    <property type="entry name" value="PROTEIN_KINASE_ST"/>
    <property type="match status" value="1"/>
</dbReference>
<evidence type="ECO:0000256" key="5">
    <source>
        <dbReference type="ARBA" id="ARBA00022679"/>
    </source>
</evidence>
<evidence type="ECO:0000256" key="7">
    <source>
        <dbReference type="ARBA" id="ARBA00022777"/>
    </source>
</evidence>
<dbReference type="GO" id="GO:0005524">
    <property type="term" value="F:ATP binding"/>
    <property type="evidence" value="ECO:0007669"/>
    <property type="project" value="UniProtKB-UniRule"/>
</dbReference>
<dbReference type="GO" id="GO:0005737">
    <property type="term" value="C:cytoplasm"/>
    <property type="evidence" value="ECO:0007669"/>
    <property type="project" value="UniProtKB-ARBA"/>
</dbReference>
<evidence type="ECO:0000256" key="9">
    <source>
        <dbReference type="ARBA" id="ARBA00023212"/>
    </source>
</evidence>
<dbReference type="SMART" id="SM00185">
    <property type="entry name" value="ARM"/>
    <property type="match status" value="3"/>
</dbReference>
<keyword evidence="8 13" id="KW-0067">ATP-binding</keyword>
<keyword evidence="4" id="KW-0723">Serine/threonine-protein kinase</keyword>
<keyword evidence="9" id="KW-0206">Cytoskeleton</keyword>
<dbReference type="EC" id="2.7.11.1" evidence="2"/>
<reference evidence="17 18" key="1">
    <citation type="submission" date="2025-04" db="UniProtKB">
        <authorList>
            <consortium name="RefSeq"/>
        </authorList>
    </citation>
    <scope>IDENTIFICATION</scope>
</reference>
<dbReference type="Gene3D" id="1.10.510.10">
    <property type="entry name" value="Transferase(Phosphotransferase) domain 1"/>
    <property type="match status" value="1"/>
</dbReference>
<dbReference type="GO" id="GO:0007224">
    <property type="term" value="P:smoothened signaling pathway"/>
    <property type="evidence" value="ECO:0007669"/>
    <property type="project" value="TreeGrafter"/>
</dbReference>
<dbReference type="KEGG" id="gsh:117360659"/>
<protein>
    <recommendedName>
        <fullName evidence="2">non-specific serine/threonine protein kinase</fullName>
        <ecNumber evidence="2">2.7.11.1</ecNumber>
    </recommendedName>
    <alternativeName>
        <fullName evidence="12">Fused homolog</fullName>
    </alternativeName>
</protein>
<dbReference type="FunFam" id="3.30.200.20:FF:000042">
    <property type="entry name" value="Aurora kinase A"/>
    <property type="match status" value="1"/>
</dbReference>
<proteinExistence type="predicted"/>
<dbReference type="InterPro" id="IPR011989">
    <property type="entry name" value="ARM-like"/>
</dbReference>
<evidence type="ECO:0000313" key="17">
    <source>
        <dbReference type="RefSeq" id="XP_033800671.1"/>
    </source>
</evidence>
<dbReference type="GO" id="GO:0004674">
    <property type="term" value="F:protein serine/threonine kinase activity"/>
    <property type="evidence" value="ECO:0007669"/>
    <property type="project" value="UniProtKB-KW"/>
</dbReference>
<dbReference type="Pfam" id="PF00069">
    <property type="entry name" value="Pkinase"/>
    <property type="match status" value="1"/>
</dbReference>
<dbReference type="GeneID" id="117360659"/>
<feature type="region of interest" description="Disordered" evidence="14">
    <location>
        <begin position="282"/>
        <end position="302"/>
    </location>
</feature>
<dbReference type="InterPro" id="IPR000225">
    <property type="entry name" value="Armadillo"/>
</dbReference>
<gene>
    <name evidence="17 18 19 20" type="primary">STK36</name>
</gene>
<evidence type="ECO:0000256" key="11">
    <source>
        <dbReference type="ARBA" id="ARBA00048679"/>
    </source>
</evidence>
<dbReference type="CTD" id="27148"/>
<evidence type="ECO:0000256" key="12">
    <source>
        <dbReference type="ARBA" id="ARBA00075375"/>
    </source>
</evidence>
<dbReference type="PANTHER" id="PTHR22983:SF6">
    <property type="entry name" value="SERINE_THREONINE-PROTEIN KINASE 36"/>
    <property type="match status" value="1"/>
</dbReference>
<evidence type="ECO:0000256" key="8">
    <source>
        <dbReference type="ARBA" id="ARBA00022840"/>
    </source>
</evidence>
<dbReference type="SMART" id="SM00220">
    <property type="entry name" value="S_TKc"/>
    <property type="match status" value="1"/>
</dbReference>
<dbReference type="InterPro" id="IPR017441">
    <property type="entry name" value="Protein_kinase_ATP_BS"/>
</dbReference>
<name>A0A6P8QTS5_GEOSA</name>
<keyword evidence="3" id="KW-0963">Cytoplasm</keyword>
<dbReference type="InterPro" id="IPR000719">
    <property type="entry name" value="Prot_kinase_dom"/>
</dbReference>
<feature type="binding site" evidence="13">
    <location>
        <position position="33"/>
    </location>
    <ligand>
        <name>ATP</name>
        <dbReference type="ChEBI" id="CHEBI:30616"/>
    </ligand>
</feature>
<dbReference type="SUPFAM" id="SSF48371">
    <property type="entry name" value="ARM repeat"/>
    <property type="match status" value="2"/>
</dbReference>
<feature type="compositionally biased region" description="Polar residues" evidence="14">
    <location>
        <begin position="282"/>
        <end position="301"/>
    </location>
</feature>
<evidence type="ECO:0000256" key="6">
    <source>
        <dbReference type="ARBA" id="ARBA00022741"/>
    </source>
</evidence>
<evidence type="ECO:0000313" key="20">
    <source>
        <dbReference type="RefSeq" id="XP_033800674.1"/>
    </source>
</evidence>
<dbReference type="Pfam" id="PF13646">
    <property type="entry name" value="HEAT_2"/>
    <property type="match status" value="1"/>
</dbReference>
<dbReference type="CDD" id="cd14002">
    <property type="entry name" value="STKc_STK36"/>
    <property type="match status" value="1"/>
</dbReference>
<comment type="catalytic activity">
    <reaction evidence="11">
        <text>L-seryl-[protein] + ATP = O-phospho-L-seryl-[protein] + ADP + H(+)</text>
        <dbReference type="Rhea" id="RHEA:17989"/>
        <dbReference type="Rhea" id="RHEA-COMP:9863"/>
        <dbReference type="Rhea" id="RHEA-COMP:11604"/>
        <dbReference type="ChEBI" id="CHEBI:15378"/>
        <dbReference type="ChEBI" id="CHEBI:29999"/>
        <dbReference type="ChEBI" id="CHEBI:30616"/>
        <dbReference type="ChEBI" id="CHEBI:83421"/>
        <dbReference type="ChEBI" id="CHEBI:456216"/>
        <dbReference type="EC" id="2.7.11.1"/>
    </reaction>
</comment>
<dbReference type="RefSeq" id="XP_033800674.1">
    <property type="nucleotide sequence ID" value="XM_033944783.1"/>
</dbReference>
<dbReference type="InterPro" id="IPR011009">
    <property type="entry name" value="Kinase-like_dom_sf"/>
</dbReference>
<dbReference type="InterPro" id="IPR008271">
    <property type="entry name" value="Ser/Thr_kinase_AS"/>
</dbReference>
<dbReference type="SUPFAM" id="SSF56112">
    <property type="entry name" value="Protein kinase-like (PK-like)"/>
    <property type="match status" value="1"/>
</dbReference>
<evidence type="ECO:0000256" key="1">
    <source>
        <dbReference type="ARBA" id="ARBA00004245"/>
    </source>
</evidence>
<evidence type="ECO:0000256" key="2">
    <source>
        <dbReference type="ARBA" id="ARBA00012513"/>
    </source>
</evidence>
<evidence type="ECO:0000313" key="16">
    <source>
        <dbReference type="Proteomes" id="UP000515159"/>
    </source>
</evidence>
<comment type="subcellular location">
    <subcellularLocation>
        <location evidence="1">Cytoplasm</location>
        <location evidence="1">Cytoskeleton</location>
    </subcellularLocation>
</comment>
<evidence type="ECO:0000256" key="4">
    <source>
        <dbReference type="ARBA" id="ARBA00022527"/>
    </source>
</evidence>
<dbReference type="InterPro" id="IPR016024">
    <property type="entry name" value="ARM-type_fold"/>
</dbReference>
<evidence type="ECO:0000256" key="13">
    <source>
        <dbReference type="PROSITE-ProRule" id="PRU10141"/>
    </source>
</evidence>
<organism evidence="16 20">
    <name type="scientific">Geotrypetes seraphini</name>
    <name type="common">Gaboon caecilian</name>
    <name type="synonym">Caecilia seraphini</name>
    <dbReference type="NCBI Taxonomy" id="260995"/>
    <lineage>
        <taxon>Eukaryota</taxon>
        <taxon>Metazoa</taxon>
        <taxon>Chordata</taxon>
        <taxon>Craniata</taxon>
        <taxon>Vertebrata</taxon>
        <taxon>Euteleostomi</taxon>
        <taxon>Amphibia</taxon>
        <taxon>Gymnophiona</taxon>
        <taxon>Geotrypetes</taxon>
    </lineage>
</organism>
<evidence type="ECO:0000256" key="10">
    <source>
        <dbReference type="ARBA" id="ARBA00047899"/>
    </source>
</evidence>
<dbReference type="GO" id="GO:0005856">
    <property type="term" value="C:cytoskeleton"/>
    <property type="evidence" value="ECO:0007669"/>
    <property type="project" value="UniProtKB-SubCell"/>
</dbReference>
<accession>A0A6P8QTS5</accession>
<dbReference type="Proteomes" id="UP000515159">
    <property type="component" value="Chromosome 5"/>
</dbReference>
<comment type="catalytic activity">
    <reaction evidence="10">
        <text>L-threonyl-[protein] + ATP = O-phospho-L-threonyl-[protein] + ADP + H(+)</text>
        <dbReference type="Rhea" id="RHEA:46608"/>
        <dbReference type="Rhea" id="RHEA-COMP:11060"/>
        <dbReference type="Rhea" id="RHEA-COMP:11605"/>
        <dbReference type="ChEBI" id="CHEBI:15378"/>
        <dbReference type="ChEBI" id="CHEBI:30013"/>
        <dbReference type="ChEBI" id="CHEBI:30616"/>
        <dbReference type="ChEBI" id="CHEBI:61977"/>
        <dbReference type="ChEBI" id="CHEBI:456216"/>
        <dbReference type="EC" id="2.7.11.1"/>
    </reaction>
</comment>
<dbReference type="OrthoDB" id="266718at2759"/>
<evidence type="ECO:0000313" key="19">
    <source>
        <dbReference type="RefSeq" id="XP_033800673.1"/>
    </source>
</evidence>
<evidence type="ECO:0000313" key="18">
    <source>
        <dbReference type="RefSeq" id="XP_033800672.1"/>
    </source>
</evidence>
<dbReference type="PROSITE" id="PS00107">
    <property type="entry name" value="PROTEIN_KINASE_ATP"/>
    <property type="match status" value="1"/>
</dbReference>
<evidence type="ECO:0000259" key="15">
    <source>
        <dbReference type="PROSITE" id="PS50011"/>
    </source>
</evidence>